<evidence type="ECO:0000259" key="5">
    <source>
        <dbReference type="Pfam" id="PF03033"/>
    </source>
</evidence>
<dbReference type="Gene3D" id="3.40.50.2000">
    <property type="entry name" value="Glycogen Phosphorylase B"/>
    <property type="match status" value="2"/>
</dbReference>
<feature type="domain" description="NLE" evidence="7">
    <location>
        <begin position="17"/>
        <end position="57"/>
    </location>
</feature>
<dbReference type="PANTHER" id="PTHR48050">
    <property type="entry name" value="STEROL 3-BETA-GLUCOSYLTRANSFERASE"/>
    <property type="match status" value="1"/>
</dbReference>
<dbReference type="InterPro" id="IPR002213">
    <property type="entry name" value="UDP_glucos_trans"/>
</dbReference>
<evidence type="ECO:0000256" key="3">
    <source>
        <dbReference type="ARBA" id="ARBA00022679"/>
    </source>
</evidence>
<accession>A0A812S2Q2</accession>
<keyword evidence="9" id="KW-1185">Reference proteome</keyword>
<dbReference type="InterPro" id="IPR004276">
    <property type="entry name" value="GlycoTrans_28_N"/>
</dbReference>
<dbReference type="CDD" id="cd03784">
    <property type="entry name" value="GT1_Gtf-like"/>
    <property type="match status" value="1"/>
</dbReference>
<dbReference type="GO" id="GO:0005634">
    <property type="term" value="C:nucleus"/>
    <property type="evidence" value="ECO:0007669"/>
    <property type="project" value="UniProtKB-SubCell"/>
</dbReference>
<dbReference type="AlphaFoldDB" id="A0A812S2Q2"/>
<feature type="domain" description="Erythromycin biosynthesis protein CIII-like C-terminal" evidence="6">
    <location>
        <begin position="380"/>
        <end position="471"/>
    </location>
</feature>
<dbReference type="InterPro" id="IPR010610">
    <property type="entry name" value="EryCIII-like_C"/>
</dbReference>
<dbReference type="PANTHER" id="PTHR48050:SF13">
    <property type="entry name" value="STEROL 3-BETA-GLUCOSYLTRANSFERASE UGT80A2"/>
    <property type="match status" value="1"/>
</dbReference>
<keyword evidence="2" id="KW-0853">WD repeat</keyword>
<name>A0A812S2Q2_9DINO</name>
<evidence type="ECO:0000256" key="4">
    <source>
        <dbReference type="ARBA" id="ARBA00022737"/>
    </source>
</evidence>
<keyword evidence="4" id="KW-0677">Repeat</keyword>
<keyword evidence="3" id="KW-0808">Transferase</keyword>
<evidence type="ECO:0000256" key="1">
    <source>
        <dbReference type="ARBA" id="ARBA00004123"/>
    </source>
</evidence>
<dbReference type="InterPro" id="IPR050426">
    <property type="entry name" value="Glycosyltransferase_28"/>
</dbReference>
<dbReference type="OrthoDB" id="438561at2759"/>
<evidence type="ECO:0000259" key="7">
    <source>
        <dbReference type="Pfam" id="PF08154"/>
    </source>
</evidence>
<comment type="subcellular location">
    <subcellularLocation>
        <location evidence="1">Nucleus</location>
    </subcellularLocation>
</comment>
<dbReference type="Pfam" id="PF06722">
    <property type="entry name" value="EryCIII-like_C"/>
    <property type="match status" value="1"/>
</dbReference>
<dbReference type="GO" id="GO:0016906">
    <property type="term" value="F:sterol 3-beta-glucosyltransferase activity"/>
    <property type="evidence" value="ECO:0007669"/>
    <property type="project" value="UniProtKB-ARBA"/>
</dbReference>
<dbReference type="SUPFAM" id="SSF53756">
    <property type="entry name" value="UDP-Glycosyltransferase/glycogen phosphorylase"/>
    <property type="match status" value="1"/>
</dbReference>
<dbReference type="Pfam" id="PF08154">
    <property type="entry name" value="NLE"/>
    <property type="match status" value="1"/>
</dbReference>
<proteinExistence type="predicted"/>
<protein>
    <submittedName>
        <fullName evidence="8">Apg-12 protein</fullName>
    </submittedName>
</protein>
<organism evidence="8 9">
    <name type="scientific">Symbiodinium natans</name>
    <dbReference type="NCBI Taxonomy" id="878477"/>
    <lineage>
        <taxon>Eukaryota</taxon>
        <taxon>Sar</taxon>
        <taxon>Alveolata</taxon>
        <taxon>Dinophyceae</taxon>
        <taxon>Suessiales</taxon>
        <taxon>Symbiodiniaceae</taxon>
        <taxon>Symbiodinium</taxon>
    </lineage>
</organism>
<evidence type="ECO:0000313" key="8">
    <source>
        <dbReference type="EMBL" id="CAE7461718.1"/>
    </source>
</evidence>
<dbReference type="Proteomes" id="UP000604046">
    <property type="component" value="Unassembled WGS sequence"/>
</dbReference>
<reference evidence="8" key="1">
    <citation type="submission" date="2021-02" db="EMBL/GenBank/DDBJ databases">
        <authorList>
            <person name="Dougan E. K."/>
            <person name="Rhodes N."/>
            <person name="Thang M."/>
            <person name="Chan C."/>
        </authorList>
    </citation>
    <scope>NUCLEOTIDE SEQUENCE</scope>
</reference>
<feature type="domain" description="Glycosyltransferase family 28 N-terminal" evidence="5">
    <location>
        <begin position="73"/>
        <end position="208"/>
    </location>
</feature>
<dbReference type="InterPro" id="IPR012972">
    <property type="entry name" value="NLE"/>
</dbReference>
<dbReference type="GO" id="GO:0005975">
    <property type="term" value="P:carbohydrate metabolic process"/>
    <property type="evidence" value="ECO:0007669"/>
    <property type="project" value="InterPro"/>
</dbReference>
<dbReference type="FunFam" id="3.40.50.2000:FF:000009">
    <property type="entry name" value="Sterol 3-beta-glucosyltransferase UGT80A2"/>
    <property type="match status" value="1"/>
</dbReference>
<evidence type="ECO:0000259" key="6">
    <source>
        <dbReference type="Pfam" id="PF06722"/>
    </source>
</evidence>
<gene>
    <name evidence="8" type="primary">apg-12</name>
    <name evidence="8" type="ORF">SNAT2548_LOCUS25675</name>
</gene>
<evidence type="ECO:0000256" key="2">
    <source>
        <dbReference type="ARBA" id="ARBA00022574"/>
    </source>
</evidence>
<evidence type="ECO:0000313" key="9">
    <source>
        <dbReference type="Proteomes" id="UP000604046"/>
    </source>
</evidence>
<dbReference type="Pfam" id="PF03033">
    <property type="entry name" value="Glyco_transf_28"/>
    <property type="match status" value="1"/>
</dbReference>
<sequence length="590" mass="65067">MAASGSGGPKPGGGEALVSFVTKLPDAFQVPEEELVVPSNLERYGLSEVVNRLLAREKSGFQGASLSMKCAVCNVGTRGDLQPLIALALGLQKKGWEVVIISEERIRSLVVDEFGLEFRTIAGDSTGIIFEQEYAEMLAKGKLMAMMQETQKRKATWYEQFLTDLVEHTKDVQMMISGPLVYSETYCVAEKLGIPWIPVLYGPLYPTAEFPNPFVMESNWFSWLNLFTYNFLYWALWMQEGSQINRFREKLGLPALQVRRGMMSMIEEKKLLVLGAFHEVSIPHPAAPADWPESFFFSNFFFVPSTPAAAVPGPLSSFLEEVGSRPVVYLGLGSMPAPRPQDLVNLAETIVEKLEVAAVLCAGWSDISFKSKEAERRILVVKSAPHDFLLPRCRVLLHHAGAGTCAAALRAGVPSVCLPVMLDQPTNAKHLNRLGVATPPILFQDVPTSVDRVVEQVKTALESSEMRTKAEAIAGRVRQSDGVSAALERIFQAYPEVGFVSGSGVEGLRFPVQNCRELGGKKAKGAHDLPARPVPFDFLVEGEFLRSSISGYLEAHKLSSEKVLKLEFVREAKSSHCENQSNRRSMRLEA</sequence>
<dbReference type="EMBL" id="CAJNDS010002404">
    <property type="protein sequence ID" value="CAE7461718.1"/>
    <property type="molecule type" value="Genomic_DNA"/>
</dbReference>
<comment type="caution">
    <text evidence="8">The sequence shown here is derived from an EMBL/GenBank/DDBJ whole genome shotgun (WGS) entry which is preliminary data.</text>
</comment>